<proteinExistence type="predicted"/>
<dbReference type="PROSITE" id="PS51257">
    <property type="entry name" value="PROKAR_LIPOPROTEIN"/>
    <property type="match status" value="1"/>
</dbReference>
<dbReference type="InterPro" id="IPR032314">
    <property type="entry name" value="DUF4845"/>
</dbReference>
<gene>
    <name evidence="1" type="ORF">GFK26_14025</name>
</gene>
<dbReference type="EMBL" id="CP045644">
    <property type="protein sequence ID" value="QFZ83788.1"/>
    <property type="molecule type" value="Genomic_DNA"/>
</dbReference>
<reference evidence="1 2" key="1">
    <citation type="submission" date="2019-10" db="EMBL/GenBank/DDBJ databases">
        <title>Complete genome sequence of Variovorax paradoxus 5C-2.</title>
        <authorList>
            <person name="Gogoleva N.E."/>
            <person name="Balkin A.S."/>
        </authorList>
    </citation>
    <scope>NUCLEOTIDE SEQUENCE [LARGE SCALE GENOMIC DNA]</scope>
    <source>
        <strain evidence="1 2">5C-2</strain>
    </source>
</reference>
<accession>A0A5Q0M3G5</accession>
<sequence>MRTNSRSVRGSAARQRGISFIGLLFVAVVLGCAGVVVAQVIPTLIEWQAIDKAANKAKEGATVPEIRAIFDRAQAIDDFKSVSGRDLEIKKVGDKVVVSYAYEREIPLFGPAYLTLKYKGASR</sequence>
<evidence type="ECO:0000313" key="2">
    <source>
        <dbReference type="Proteomes" id="UP000326780"/>
    </source>
</evidence>
<evidence type="ECO:0000313" key="1">
    <source>
        <dbReference type="EMBL" id="QFZ83788.1"/>
    </source>
</evidence>
<name>A0A5Q0M3G5_VARPD</name>
<dbReference type="RefSeq" id="WP_153282473.1">
    <property type="nucleotide sequence ID" value="NZ_CP045644.1"/>
</dbReference>
<dbReference type="Proteomes" id="UP000326780">
    <property type="component" value="Chromosome"/>
</dbReference>
<protein>
    <submittedName>
        <fullName evidence="1">DUF4845 domain-containing protein</fullName>
    </submittedName>
</protein>
<dbReference type="AlphaFoldDB" id="A0A5Q0M3G5"/>
<dbReference type="Pfam" id="PF16137">
    <property type="entry name" value="DUF4845"/>
    <property type="match status" value="1"/>
</dbReference>
<organism evidence="1 2">
    <name type="scientific">Variovorax paradoxus</name>
    <dbReference type="NCBI Taxonomy" id="34073"/>
    <lineage>
        <taxon>Bacteria</taxon>
        <taxon>Pseudomonadati</taxon>
        <taxon>Pseudomonadota</taxon>
        <taxon>Betaproteobacteria</taxon>
        <taxon>Burkholderiales</taxon>
        <taxon>Comamonadaceae</taxon>
        <taxon>Variovorax</taxon>
    </lineage>
</organism>